<dbReference type="EMBL" id="RSED01000013">
    <property type="protein sequence ID" value="RRS03316.1"/>
    <property type="molecule type" value="Genomic_DNA"/>
</dbReference>
<proteinExistence type="predicted"/>
<accession>A0A3R8T0K6</accession>
<comment type="caution">
    <text evidence="1">The sequence shown here is derived from an EMBL/GenBank/DDBJ whole genome shotgun (WGS) entry which is preliminary data.</text>
</comment>
<dbReference type="Proteomes" id="UP000269265">
    <property type="component" value="Unassembled WGS sequence"/>
</dbReference>
<organism evidence="1 2">
    <name type="scientific">Aquabacterium soli</name>
    <dbReference type="NCBI Taxonomy" id="2493092"/>
    <lineage>
        <taxon>Bacteria</taxon>
        <taxon>Pseudomonadati</taxon>
        <taxon>Pseudomonadota</taxon>
        <taxon>Betaproteobacteria</taxon>
        <taxon>Burkholderiales</taxon>
        <taxon>Aquabacterium</taxon>
    </lineage>
</organism>
<dbReference type="Gene3D" id="1.10.238.160">
    <property type="match status" value="1"/>
</dbReference>
<gene>
    <name evidence="1" type="ORF">EIP75_16090</name>
</gene>
<sequence>MPDCARVPEAVVCALYDISRDTAWVRVKAGLIPAPIKQGNTTRWVVGDLRAALAR</sequence>
<reference evidence="1 2" key="1">
    <citation type="submission" date="2018-12" db="EMBL/GenBank/DDBJ databases">
        <title>The whole draft genome of Aquabacterium sp. SJQ9.</title>
        <authorList>
            <person name="Sun L."/>
            <person name="Gao X."/>
            <person name="Chen W."/>
            <person name="Huang K."/>
        </authorList>
    </citation>
    <scope>NUCLEOTIDE SEQUENCE [LARGE SCALE GENOMIC DNA]</scope>
    <source>
        <strain evidence="1 2">SJQ9</strain>
    </source>
</reference>
<dbReference type="AlphaFoldDB" id="A0A3R8T0K6"/>
<dbReference type="OrthoDB" id="5298532at2"/>
<evidence type="ECO:0000313" key="2">
    <source>
        <dbReference type="Proteomes" id="UP000269265"/>
    </source>
</evidence>
<evidence type="ECO:0000313" key="1">
    <source>
        <dbReference type="EMBL" id="RRS03316.1"/>
    </source>
</evidence>
<keyword evidence="2" id="KW-1185">Reference proteome</keyword>
<protein>
    <submittedName>
        <fullName evidence="1">Transcriptional regulator</fullName>
    </submittedName>
</protein>
<name>A0A3R8T0K6_9BURK</name>